<dbReference type="EMBL" id="QPJK01000011">
    <property type="protein sequence ID" value="RCW66184.1"/>
    <property type="molecule type" value="Genomic_DNA"/>
</dbReference>
<dbReference type="OrthoDB" id="8913716at2"/>
<comment type="caution">
    <text evidence="1">The sequence shown here is derived from an EMBL/GenBank/DDBJ whole genome shotgun (WGS) entry which is preliminary data.</text>
</comment>
<dbReference type="Proteomes" id="UP000252884">
    <property type="component" value="Unassembled WGS sequence"/>
</dbReference>
<accession>A0A368XJH8</accession>
<evidence type="ECO:0000313" key="2">
    <source>
        <dbReference type="Proteomes" id="UP000252884"/>
    </source>
</evidence>
<protein>
    <submittedName>
        <fullName evidence="1">Uncharacterized protein</fullName>
    </submittedName>
</protein>
<name>A0A368XJH8_9BURK</name>
<dbReference type="AlphaFoldDB" id="A0A368XJH8"/>
<keyword evidence="2" id="KW-1185">Reference proteome</keyword>
<sequence>MDGDEALREEARFLHWFGQETIAFNRGYVEITGNVVSALWLSYVLERMSVELSAERAHLQDEGYRFHMTGADCEAATGITRAQQAGCRRQLEDLGLLQVDGVRGKTGSYTVNLSRLREIMTDQSKPLLAALQQARACQGSPGASAEGGTRDA</sequence>
<evidence type="ECO:0000313" key="1">
    <source>
        <dbReference type="EMBL" id="RCW66184.1"/>
    </source>
</evidence>
<dbReference type="RefSeq" id="WP_114471546.1">
    <property type="nucleotide sequence ID" value="NZ_QPJK01000011.1"/>
</dbReference>
<reference evidence="1 2" key="1">
    <citation type="submission" date="2018-07" db="EMBL/GenBank/DDBJ databases">
        <title>Genomic Encyclopedia of Type Strains, Phase IV (KMG-IV): sequencing the most valuable type-strain genomes for metagenomic binning, comparative biology and taxonomic classification.</title>
        <authorList>
            <person name="Goeker M."/>
        </authorList>
    </citation>
    <scope>NUCLEOTIDE SEQUENCE [LARGE SCALE GENOMIC DNA]</scope>
    <source>
        <strain evidence="1 2">DSM 21634</strain>
    </source>
</reference>
<organism evidence="1 2">
    <name type="scientific">Pseudorhodoferax soli</name>
    <dbReference type="NCBI Taxonomy" id="545864"/>
    <lineage>
        <taxon>Bacteria</taxon>
        <taxon>Pseudomonadati</taxon>
        <taxon>Pseudomonadota</taxon>
        <taxon>Betaproteobacteria</taxon>
        <taxon>Burkholderiales</taxon>
        <taxon>Comamonadaceae</taxon>
    </lineage>
</organism>
<proteinExistence type="predicted"/>
<gene>
    <name evidence="1" type="ORF">DES41_111142</name>
</gene>